<dbReference type="AlphaFoldDB" id="A0A1U7IJF2"/>
<dbReference type="OrthoDB" id="9805815at2"/>
<gene>
    <name evidence="1" type="ORF">NIES2119_13835</name>
</gene>
<accession>A0A1U7IJF2</accession>
<protein>
    <recommendedName>
        <fullName evidence="3">Intradiol ring-cleavage dioxygenase</fullName>
    </recommendedName>
</protein>
<proteinExistence type="predicted"/>
<dbReference type="RefSeq" id="WP_073594077.1">
    <property type="nucleotide sequence ID" value="NZ_MRCE01000012.1"/>
</dbReference>
<dbReference type="PANTHER" id="PTHR33711:SF10">
    <property type="entry name" value="INTRADIOL RING-CLEAVAGE DIOXYGENASES DOMAIN-CONTAINING PROTEIN"/>
    <property type="match status" value="1"/>
</dbReference>
<evidence type="ECO:0008006" key="3">
    <source>
        <dbReference type="Google" id="ProtNLM"/>
    </source>
</evidence>
<dbReference type="Proteomes" id="UP000185860">
    <property type="component" value="Unassembled WGS sequence"/>
</dbReference>
<name>A0A1U7IJF2_9CYAN</name>
<dbReference type="EMBL" id="MRCE01000012">
    <property type="protein sequence ID" value="OKH37328.1"/>
    <property type="molecule type" value="Genomic_DNA"/>
</dbReference>
<dbReference type="PANTHER" id="PTHR33711">
    <property type="entry name" value="DIOXYGENASE, PUTATIVE (AFU_ORTHOLOGUE AFUA_2G02910)-RELATED"/>
    <property type="match status" value="1"/>
</dbReference>
<dbReference type="SUPFAM" id="SSF49482">
    <property type="entry name" value="Aromatic compound dioxygenase"/>
    <property type="match status" value="1"/>
</dbReference>
<reference evidence="1 2" key="1">
    <citation type="submission" date="2016-11" db="EMBL/GenBank/DDBJ databases">
        <title>Draft Genome Sequences of Nine Cyanobacterial Strains from Diverse Habitats.</title>
        <authorList>
            <person name="Zhu T."/>
            <person name="Hou S."/>
            <person name="Lu X."/>
            <person name="Hess W.R."/>
        </authorList>
    </citation>
    <scope>NUCLEOTIDE SEQUENCE [LARGE SCALE GENOMIC DNA]</scope>
    <source>
        <strain evidence="1 2">IAM M-71</strain>
    </source>
</reference>
<organism evidence="1 2">
    <name type="scientific">[Phormidium ambiguum] IAM M-71</name>
    <dbReference type="NCBI Taxonomy" id="454136"/>
    <lineage>
        <taxon>Bacteria</taxon>
        <taxon>Bacillati</taxon>
        <taxon>Cyanobacteriota</taxon>
        <taxon>Cyanophyceae</taxon>
        <taxon>Oscillatoriophycideae</taxon>
        <taxon>Aerosakkonematales</taxon>
        <taxon>Aerosakkonemataceae</taxon>
        <taxon>Floridanema</taxon>
    </lineage>
</organism>
<evidence type="ECO:0000313" key="1">
    <source>
        <dbReference type="EMBL" id="OKH37328.1"/>
    </source>
</evidence>
<comment type="caution">
    <text evidence="1">The sequence shown here is derived from an EMBL/GenBank/DDBJ whole genome shotgun (WGS) entry which is preliminary data.</text>
</comment>
<dbReference type="Gene3D" id="2.60.130.10">
    <property type="entry name" value="Aromatic compound dioxygenase"/>
    <property type="match status" value="1"/>
</dbReference>
<sequence>MSKLELAKSRRQFLQYLLTGTSFSLAAKWLFSQPSNSFELVQSARCHPTSPDILGPFYQPNAPLRNRVGSGYVLTGVVKSVNNCRPLAGAKIEFWLVGLDGEYSDRYRATIFSDKNGSYRFESHFPPPYSSRPPHIHIRVTEKNHQELITQHYPTERTKSAQFPLVLIPN</sequence>
<dbReference type="GO" id="GO:0016702">
    <property type="term" value="F:oxidoreductase activity, acting on single donors with incorporation of molecular oxygen, incorporation of two atoms of oxygen"/>
    <property type="evidence" value="ECO:0007669"/>
    <property type="project" value="InterPro"/>
</dbReference>
<dbReference type="InterPro" id="IPR050770">
    <property type="entry name" value="Intradiol_RC_Dioxygenase"/>
</dbReference>
<dbReference type="InterPro" id="IPR015889">
    <property type="entry name" value="Intradiol_dOase_core"/>
</dbReference>
<dbReference type="GO" id="GO:0005506">
    <property type="term" value="F:iron ion binding"/>
    <property type="evidence" value="ECO:0007669"/>
    <property type="project" value="InterPro"/>
</dbReference>
<dbReference type="STRING" id="454136.NIES2119_13835"/>
<evidence type="ECO:0000313" key="2">
    <source>
        <dbReference type="Proteomes" id="UP000185860"/>
    </source>
</evidence>